<name>A0A4D6HMC8_9EURY</name>
<feature type="transmembrane region" description="Helical" evidence="1">
    <location>
        <begin position="105"/>
        <end position="125"/>
    </location>
</feature>
<evidence type="ECO:0000313" key="3">
    <source>
        <dbReference type="Proteomes" id="UP000296822"/>
    </source>
</evidence>
<evidence type="ECO:0000313" key="2">
    <source>
        <dbReference type="EMBL" id="QCC53877.1"/>
    </source>
</evidence>
<gene>
    <name evidence="2" type="ORF">DV706_04855</name>
</gene>
<accession>A0A4D6HMC8</accession>
<keyword evidence="1" id="KW-0472">Membrane</keyword>
<dbReference type="AlphaFoldDB" id="A0A4D6HMC8"/>
<dbReference type="Proteomes" id="UP000296822">
    <property type="component" value="Chromosome"/>
</dbReference>
<feature type="transmembrane region" description="Helical" evidence="1">
    <location>
        <begin position="42"/>
        <end position="60"/>
    </location>
</feature>
<dbReference type="GeneID" id="39850569"/>
<dbReference type="RefSeq" id="WP_006066252.1">
    <property type="nucleotide sequence ID" value="NZ_CP031305.1"/>
</dbReference>
<reference evidence="2 3" key="1">
    <citation type="journal article" date="2019" name="Nat. Commun.">
        <title>A new type of DNA phosphorothioation-based antiviral system in archaea.</title>
        <authorList>
            <person name="Xiong L."/>
            <person name="Liu S."/>
            <person name="Chen S."/>
            <person name="Xiao Y."/>
            <person name="Zhu B."/>
            <person name="Gao Y."/>
            <person name="Zhang Y."/>
            <person name="Chen B."/>
            <person name="Luo J."/>
            <person name="Deng Z."/>
            <person name="Chen X."/>
            <person name="Wang L."/>
            <person name="Chen S."/>
        </authorList>
    </citation>
    <scope>NUCLEOTIDE SEQUENCE [LARGE SCALE GENOMIC DNA]</scope>
    <source>
        <strain evidence="2 3">JCM 10635</strain>
    </source>
</reference>
<keyword evidence="1" id="KW-1133">Transmembrane helix</keyword>
<organism evidence="2 3">
    <name type="scientific">Natronorubrum bangense</name>
    <dbReference type="NCBI Taxonomy" id="61858"/>
    <lineage>
        <taxon>Archaea</taxon>
        <taxon>Methanobacteriati</taxon>
        <taxon>Methanobacteriota</taxon>
        <taxon>Stenosarchaea group</taxon>
        <taxon>Halobacteria</taxon>
        <taxon>Halobacteriales</taxon>
        <taxon>Natrialbaceae</taxon>
        <taxon>Natronorubrum</taxon>
    </lineage>
</organism>
<evidence type="ECO:0000256" key="1">
    <source>
        <dbReference type="SAM" id="Phobius"/>
    </source>
</evidence>
<feature type="transmembrane region" description="Helical" evidence="1">
    <location>
        <begin position="80"/>
        <end position="98"/>
    </location>
</feature>
<protein>
    <submittedName>
        <fullName evidence="2">Uncharacterized protein</fullName>
    </submittedName>
</protein>
<dbReference type="KEGG" id="nbg:DV706_04855"/>
<proteinExistence type="predicted"/>
<feature type="transmembrane region" description="Helical" evidence="1">
    <location>
        <begin position="12"/>
        <end position="30"/>
    </location>
</feature>
<keyword evidence="1" id="KW-0812">Transmembrane</keyword>
<dbReference type="EMBL" id="CP031305">
    <property type="protein sequence ID" value="QCC53877.1"/>
    <property type="molecule type" value="Genomic_DNA"/>
</dbReference>
<sequence length="137" mass="15272">MDKETLPRWGWLLIGLFAMAIIANTLNIVVLGPAGLPEQFQVITVITLMAPVLIYIGVWYDEERQHYWEQSQEHIAGDVLFVFVGAAVGSAIALVAIVDIGLPRLLQDVGAMAAGFMLSWGLFWWRNPTLYRAEASR</sequence>